<feature type="coiled-coil region" evidence="2">
    <location>
        <begin position="682"/>
        <end position="709"/>
    </location>
</feature>
<feature type="region of interest" description="Disordered" evidence="3">
    <location>
        <begin position="623"/>
        <end position="677"/>
    </location>
</feature>
<comment type="caution">
    <text evidence="5">The sequence shown here is derived from an EMBL/GenBank/DDBJ whole genome shotgun (WGS) entry which is preliminary data.</text>
</comment>
<keyword evidence="6" id="KW-1185">Reference proteome</keyword>
<evidence type="ECO:0000313" key="6">
    <source>
        <dbReference type="Proteomes" id="UP001470230"/>
    </source>
</evidence>
<evidence type="ECO:0000256" key="3">
    <source>
        <dbReference type="SAM" id="MobiDB-lite"/>
    </source>
</evidence>
<dbReference type="Gene3D" id="1.25.40.10">
    <property type="entry name" value="Tetratricopeptide repeat domain"/>
    <property type="match status" value="2"/>
</dbReference>
<dbReference type="PANTHER" id="PTHR11102">
    <property type="entry name" value="SEL-1-LIKE PROTEIN"/>
    <property type="match status" value="1"/>
</dbReference>
<dbReference type="SMART" id="SM00671">
    <property type="entry name" value="SEL1"/>
    <property type="match status" value="7"/>
</dbReference>
<protein>
    <recommendedName>
        <fullName evidence="4">Protein kinase domain-containing protein</fullName>
    </recommendedName>
</protein>
<dbReference type="Pfam" id="PF08238">
    <property type="entry name" value="Sel1"/>
    <property type="match status" value="7"/>
</dbReference>
<name>A0ABR2JPU3_9EUKA</name>
<dbReference type="InterPro" id="IPR050767">
    <property type="entry name" value="Sel1_AlgK"/>
</dbReference>
<dbReference type="SUPFAM" id="SSF81901">
    <property type="entry name" value="HCP-like"/>
    <property type="match status" value="2"/>
</dbReference>
<dbReference type="InterPro" id="IPR001245">
    <property type="entry name" value="Ser-Thr/Tyr_kinase_cat_dom"/>
</dbReference>
<feature type="region of interest" description="Disordered" evidence="3">
    <location>
        <begin position="721"/>
        <end position="755"/>
    </location>
</feature>
<keyword evidence="2" id="KW-0175">Coiled coil</keyword>
<feature type="domain" description="Protein kinase" evidence="4">
    <location>
        <begin position="1"/>
        <end position="173"/>
    </location>
</feature>
<dbReference type="InterPro" id="IPR011990">
    <property type="entry name" value="TPR-like_helical_dom_sf"/>
</dbReference>
<evidence type="ECO:0000313" key="5">
    <source>
        <dbReference type="EMBL" id="KAK8880416.1"/>
    </source>
</evidence>
<evidence type="ECO:0000259" key="4">
    <source>
        <dbReference type="PROSITE" id="PS50011"/>
    </source>
</evidence>
<dbReference type="Pfam" id="PF07714">
    <property type="entry name" value="PK_Tyr_Ser-Thr"/>
    <property type="match status" value="1"/>
</dbReference>
<dbReference type="Gene3D" id="1.10.510.10">
    <property type="entry name" value="Transferase(Phosphotransferase) domain 1"/>
    <property type="match status" value="1"/>
</dbReference>
<organism evidence="5 6">
    <name type="scientific">Tritrichomonas musculus</name>
    <dbReference type="NCBI Taxonomy" id="1915356"/>
    <lineage>
        <taxon>Eukaryota</taxon>
        <taxon>Metamonada</taxon>
        <taxon>Parabasalia</taxon>
        <taxon>Tritrichomonadida</taxon>
        <taxon>Tritrichomonadidae</taxon>
        <taxon>Tritrichomonas</taxon>
    </lineage>
</organism>
<proteinExistence type="inferred from homology"/>
<sequence length="992" mass="115634">MTTLEKLLKDPNFKKEWNDEDVMRCLFAIAEGMCHLHNSLHCHGNLCPSNVIVDEAKQCYLVDFCIYPIKKLYMKSEDICNNDYKDPNFDFNEPKFSNDVYSFGVIMLELALHFFAVGNKQTLKEFMLNSKKDKFSKFPAFFTTLINDCLSPSEQERPSFNRIIDIMKKSTFYVGSKKMNDLYDDFIKMKYIVNLADKDNAIALNKLGKMYEKSKGVKRDIQKALQYYEKAALLNYSEAQNNYGLLLQKEAKNDKEQLGKAAHFLEMSAKQENAHGMANFGVALIEGIGVQINKIEGEKYLKKSADLNYSYAQAKYGYHLLKSTNDIQEKEKAIGYIKKAIFNGDPEAHFIYSILLQHGKEPFVDKNEELADHYLELAGKMNHEKASIIYCKKFFEKFKHSISAPTSSHHPNRNYTGSTNFNRSNINNSNINLLNINSNEQQNEDCKQIAENLEKSNLINSNINIMNISASKSTPPTPYRQQTKNQPKLKLYDDTNSHHFDHQIRNGPEVPAPHENIQRSKSNYAKSPANVNKVNVIYNSTVINRCPSTPSPAIRTMKYPLPQNRQSNVNITKVIVNSTIINQKENNDPLQDNAINLELEKNKMNDESPQKIEYQKQIKVEEKPNDKIEVRPNVKVEEKPNIKEEEKPNIKEEEKQNVKVEERPNIKEEERPNIKEEERPNIKEEKINIKEEKINIKEEKINIKEEERQIIKRGNLNAKEESTIDFSSSSYSIESSENDEEEMKEHPQNKNIPTFDRNLLPTELLEKFKFYRFEYFSKRESENDDRSHYRLFQFEDAFISTQNAKVIYHFGKLYSNDESFESREKALKYFKRAADLGHGSAQIKYGTTLYNENIDKEKGLKIIMKAAINGKSQAFELLQYYFGIEQSLNKNSDICTCALIYLIQSLKLKNHKSWVFLMKELADSENERYKQEILNARFEYARELFYGKLIEKNENESFEYFIKSNQISEIKEDYPDIYEKMSQYFSNINDIT</sequence>
<accession>A0ABR2JPU3</accession>
<dbReference type="EMBL" id="JAPFFF010000010">
    <property type="protein sequence ID" value="KAK8880416.1"/>
    <property type="molecule type" value="Genomic_DNA"/>
</dbReference>
<dbReference type="InterPro" id="IPR006597">
    <property type="entry name" value="Sel1-like"/>
</dbReference>
<evidence type="ECO:0000256" key="1">
    <source>
        <dbReference type="ARBA" id="ARBA00038101"/>
    </source>
</evidence>
<comment type="similarity">
    <text evidence="1">Belongs to the sel-1 family.</text>
</comment>
<dbReference type="SUPFAM" id="SSF56112">
    <property type="entry name" value="Protein kinase-like (PK-like)"/>
    <property type="match status" value="1"/>
</dbReference>
<dbReference type="Proteomes" id="UP001470230">
    <property type="component" value="Unassembled WGS sequence"/>
</dbReference>
<reference evidence="5 6" key="1">
    <citation type="submission" date="2024-04" db="EMBL/GenBank/DDBJ databases">
        <title>Tritrichomonas musculus Genome.</title>
        <authorList>
            <person name="Alves-Ferreira E."/>
            <person name="Grigg M."/>
            <person name="Lorenzi H."/>
            <person name="Galac M."/>
        </authorList>
    </citation>
    <scope>NUCLEOTIDE SEQUENCE [LARGE SCALE GENOMIC DNA]</scope>
    <source>
        <strain evidence="5 6">EAF2021</strain>
    </source>
</reference>
<evidence type="ECO:0000256" key="2">
    <source>
        <dbReference type="SAM" id="Coils"/>
    </source>
</evidence>
<feature type="compositionally biased region" description="Low complexity" evidence="3">
    <location>
        <begin position="724"/>
        <end position="735"/>
    </location>
</feature>
<dbReference type="PROSITE" id="PS50011">
    <property type="entry name" value="PROTEIN_KINASE_DOM"/>
    <property type="match status" value="1"/>
</dbReference>
<dbReference type="InterPro" id="IPR011009">
    <property type="entry name" value="Kinase-like_dom_sf"/>
</dbReference>
<dbReference type="InterPro" id="IPR000719">
    <property type="entry name" value="Prot_kinase_dom"/>
</dbReference>
<dbReference type="PANTHER" id="PTHR11102:SF160">
    <property type="entry name" value="ERAD-ASSOCIATED E3 UBIQUITIN-PROTEIN LIGASE COMPONENT HRD3"/>
    <property type="match status" value="1"/>
</dbReference>
<gene>
    <name evidence="5" type="ORF">M9Y10_003088</name>
</gene>